<keyword evidence="1" id="KW-1133">Transmembrane helix</keyword>
<organism evidence="2 3">
    <name type="scientific">Marinoscillum luteum</name>
    <dbReference type="NCBI Taxonomy" id="861051"/>
    <lineage>
        <taxon>Bacteria</taxon>
        <taxon>Pseudomonadati</taxon>
        <taxon>Bacteroidota</taxon>
        <taxon>Cytophagia</taxon>
        <taxon>Cytophagales</taxon>
        <taxon>Reichenbachiellaceae</taxon>
        <taxon>Marinoscillum</taxon>
    </lineage>
</organism>
<evidence type="ECO:0000313" key="3">
    <source>
        <dbReference type="Proteomes" id="UP001610063"/>
    </source>
</evidence>
<evidence type="ECO:0000313" key="2">
    <source>
        <dbReference type="EMBL" id="MFH6984669.1"/>
    </source>
</evidence>
<keyword evidence="3" id="KW-1185">Reference proteome</keyword>
<sequence length="681" mass="76094">MDNSWYSFDVSPVWVFASLITALGVAVLLYARKTAPWSKSWNIFLGFLRLSAVFLILLLLINPLLQFNVNKTDTPLVIIAVDNSESIGLRSEAATPPEVVNWINNVQRELENSYTPMVETLSGRQDTILFDQKTTNLGALLKKIENVYKEQNIGAVVLLSDGIINEGRSPAYQTYGFPVFTVGLGDTIPPKDIAIRNVRNNQVAYQGNQFPISILLSQKGYDGLPLPVEIIENGRKIAAQEITLQPNAQEVNFQLDANSPGIRRLTIAVGEKAGESSYVNNQQDVYIDIIEGKDKILILAPAPHPDINAIRSVLNATTNYESVLFIPGIHERPKEKKFDAIIEHQAFSGHQYGDFEATGKWYIMGNSSNVRNMAQTITYLSINLKGNGKDKVRGAYNQNFTKFKISEDLTDRIQNYPPIEVPFGEYQLVGPTEVLLYQKIGSINTERPLLVFFDDGAQKSAVTPGAGIWQWRLQEAGSEENSQLFEELILKTVQYLSIKVNKDRFVVKPRESNYHIGERVFMDAEVYNEIYERAYGNTIPLVITDESGNQTSYEMVDSPVNSSFNLGALEAGVYQFKATTTLGGKGFSETGSFAIRDIQLEGINLTADHNMLRAVAEKNDGRFYPFSQASQVSEDLIGKGYKNIIRTSKETFPLINSIWVVLLIAGLLGTEWFLRKYLGAF</sequence>
<evidence type="ECO:0000256" key="1">
    <source>
        <dbReference type="SAM" id="Phobius"/>
    </source>
</evidence>
<reference evidence="2 3" key="1">
    <citation type="journal article" date="2013" name="Int. J. Syst. Evol. Microbiol.">
        <title>Marinoscillum luteum sp. nov., isolated from marine sediment.</title>
        <authorList>
            <person name="Cha I.T."/>
            <person name="Park S.J."/>
            <person name="Kim S.J."/>
            <person name="Kim J.G."/>
            <person name="Jung M.Y."/>
            <person name="Shin K.S."/>
            <person name="Kwon K.K."/>
            <person name="Yang S.H."/>
            <person name="Seo Y.S."/>
            <person name="Rhee S.K."/>
        </authorList>
    </citation>
    <scope>NUCLEOTIDE SEQUENCE [LARGE SCALE GENOMIC DNA]</scope>
    <source>
        <strain evidence="2 3">KCTC 23939</strain>
    </source>
</reference>
<comment type="caution">
    <text evidence="2">The sequence shown here is derived from an EMBL/GenBank/DDBJ whole genome shotgun (WGS) entry which is preliminary data.</text>
</comment>
<feature type="transmembrane region" description="Helical" evidence="1">
    <location>
        <begin position="654"/>
        <end position="674"/>
    </location>
</feature>
<keyword evidence="1" id="KW-0812">Transmembrane</keyword>
<dbReference type="InterPro" id="IPR036465">
    <property type="entry name" value="vWFA_dom_sf"/>
</dbReference>
<dbReference type="EMBL" id="JBIPKE010000018">
    <property type="protein sequence ID" value="MFH6984669.1"/>
    <property type="molecule type" value="Genomic_DNA"/>
</dbReference>
<evidence type="ECO:0008006" key="4">
    <source>
        <dbReference type="Google" id="ProtNLM"/>
    </source>
</evidence>
<dbReference type="PANTHER" id="PTHR37947">
    <property type="entry name" value="BLL2462 PROTEIN"/>
    <property type="match status" value="1"/>
</dbReference>
<accession>A0ABW7ND35</accession>
<protein>
    <recommendedName>
        <fullName evidence="4">VWA domain-containing protein</fullName>
    </recommendedName>
</protein>
<feature type="transmembrane region" description="Helical" evidence="1">
    <location>
        <begin position="12"/>
        <end position="31"/>
    </location>
</feature>
<keyword evidence="1" id="KW-0472">Membrane</keyword>
<name>A0ABW7ND35_9BACT</name>
<dbReference type="Proteomes" id="UP001610063">
    <property type="component" value="Unassembled WGS sequence"/>
</dbReference>
<feature type="transmembrane region" description="Helical" evidence="1">
    <location>
        <begin position="43"/>
        <end position="65"/>
    </location>
</feature>
<gene>
    <name evidence="2" type="ORF">ACHKAR_14535</name>
</gene>
<dbReference type="RefSeq" id="WP_395418079.1">
    <property type="nucleotide sequence ID" value="NZ_JBIPKE010000018.1"/>
</dbReference>
<dbReference type="SUPFAM" id="SSF53300">
    <property type="entry name" value="vWA-like"/>
    <property type="match status" value="1"/>
</dbReference>
<dbReference type="PANTHER" id="PTHR37947:SF1">
    <property type="entry name" value="BLL2462 PROTEIN"/>
    <property type="match status" value="1"/>
</dbReference>
<proteinExistence type="predicted"/>